<reference evidence="1 2" key="1">
    <citation type="journal article" date="2017" name="Viruses">
        <title>Characterization of Bacillus subtilis Viruses vB_BsuM-Goe2 and vB_BsuM-Goe3.</title>
        <authorList>
            <person name="Willms I.M."/>
            <person name="Hoppert M."/>
            <person name="Hertel R."/>
        </authorList>
    </citation>
    <scope>NUCLEOTIDE SEQUENCE [LARGE SCALE GENOMIC DNA]</scope>
</reference>
<protein>
    <submittedName>
        <fullName evidence="1">Uncharacterized protein</fullName>
    </submittedName>
</protein>
<dbReference type="EMBL" id="KY368639">
    <property type="protein sequence ID" value="APZ82400.1"/>
    <property type="molecule type" value="Genomic_DNA"/>
</dbReference>
<dbReference type="Proteomes" id="UP000224660">
    <property type="component" value="Segment"/>
</dbReference>
<gene>
    <name evidence="1" type="ORF">Goe2_c16400</name>
</gene>
<accession>A0A217EQS1</accession>
<proteinExistence type="predicted"/>
<sequence length="161" mass="18701">MLLTLGECRLFLASKCLNSYPDVKAMVTGWASEGRAQEDTTLGLSINKKERDEIIEYLSEEDCEFIRSALREEWVGDEFSTRSYTKVRCDLCNKKSVRNCFYLRNRFTGAVAECGYTCYSRFIGRELPKEEPLSKERLSKDEIQKLAKERLLKDVVQGRRM</sequence>
<evidence type="ECO:0000313" key="1">
    <source>
        <dbReference type="EMBL" id="APZ82400.1"/>
    </source>
</evidence>
<organism evidence="1 2">
    <name type="scientific">Bacillus phage vB_BsuM-Goe2</name>
    <dbReference type="NCBI Taxonomy" id="1933062"/>
    <lineage>
        <taxon>Viruses</taxon>
        <taxon>Duplodnaviria</taxon>
        <taxon>Heunggongvirae</taxon>
        <taxon>Uroviricota</taxon>
        <taxon>Caudoviricetes</taxon>
        <taxon>Herelleviridae</taxon>
        <taxon>Spounavirinae</taxon>
        <taxon>Okubovirus</taxon>
        <taxon>Okubovirus camphawk</taxon>
    </lineage>
</organism>
<name>A0A217EQS1_9CAUD</name>
<evidence type="ECO:0000313" key="2">
    <source>
        <dbReference type="Proteomes" id="UP000224660"/>
    </source>
</evidence>